<feature type="transmembrane region" description="Helical" evidence="6">
    <location>
        <begin position="190"/>
        <end position="211"/>
    </location>
</feature>
<dbReference type="Pfam" id="PF00892">
    <property type="entry name" value="EamA"/>
    <property type="match status" value="2"/>
</dbReference>
<protein>
    <submittedName>
        <fullName evidence="8">Drug/metabolite transporter (DMT)-like permease</fullName>
    </submittedName>
</protein>
<feature type="transmembrane region" description="Helical" evidence="6">
    <location>
        <begin position="12"/>
        <end position="31"/>
    </location>
</feature>
<evidence type="ECO:0000256" key="2">
    <source>
        <dbReference type="ARBA" id="ARBA00007362"/>
    </source>
</evidence>
<evidence type="ECO:0000256" key="4">
    <source>
        <dbReference type="ARBA" id="ARBA00022989"/>
    </source>
</evidence>
<comment type="similarity">
    <text evidence="2">Belongs to the EamA transporter family.</text>
</comment>
<keyword evidence="3 6" id="KW-0812">Transmembrane</keyword>
<feature type="transmembrane region" description="Helical" evidence="6">
    <location>
        <begin position="279"/>
        <end position="298"/>
    </location>
</feature>
<proteinExistence type="inferred from homology"/>
<dbReference type="InterPro" id="IPR050638">
    <property type="entry name" value="AA-Vitamin_Transporters"/>
</dbReference>
<evidence type="ECO:0000256" key="3">
    <source>
        <dbReference type="ARBA" id="ARBA00022692"/>
    </source>
</evidence>
<keyword evidence="4 6" id="KW-1133">Transmembrane helix</keyword>
<dbReference type="PANTHER" id="PTHR32322:SF2">
    <property type="entry name" value="EAMA DOMAIN-CONTAINING PROTEIN"/>
    <property type="match status" value="1"/>
</dbReference>
<feature type="transmembrane region" description="Helical" evidence="6">
    <location>
        <begin position="43"/>
        <end position="61"/>
    </location>
</feature>
<comment type="subcellular location">
    <subcellularLocation>
        <location evidence="1">Membrane</location>
        <topology evidence="1">Multi-pass membrane protein</topology>
    </subcellularLocation>
</comment>
<feature type="domain" description="EamA" evidence="7">
    <location>
        <begin position="18"/>
        <end position="145"/>
    </location>
</feature>
<keyword evidence="9" id="KW-1185">Reference proteome</keyword>
<evidence type="ECO:0000256" key="5">
    <source>
        <dbReference type="ARBA" id="ARBA00023136"/>
    </source>
</evidence>
<evidence type="ECO:0000313" key="8">
    <source>
        <dbReference type="EMBL" id="MBB5707097.1"/>
    </source>
</evidence>
<dbReference type="SUPFAM" id="SSF103481">
    <property type="entry name" value="Multidrug resistance efflux transporter EmrE"/>
    <property type="match status" value="2"/>
</dbReference>
<dbReference type="EMBL" id="JACIJH010000007">
    <property type="protein sequence ID" value="MBB5707097.1"/>
    <property type="molecule type" value="Genomic_DNA"/>
</dbReference>
<comment type="caution">
    <text evidence="8">The sequence shown here is derived from an EMBL/GenBank/DDBJ whole genome shotgun (WGS) entry which is preliminary data.</text>
</comment>
<feature type="transmembrane region" description="Helical" evidence="6">
    <location>
        <begin position="130"/>
        <end position="147"/>
    </location>
</feature>
<dbReference type="InterPro" id="IPR000620">
    <property type="entry name" value="EamA_dom"/>
</dbReference>
<evidence type="ECO:0000256" key="1">
    <source>
        <dbReference type="ARBA" id="ARBA00004141"/>
    </source>
</evidence>
<dbReference type="GO" id="GO:0016020">
    <property type="term" value="C:membrane"/>
    <property type="evidence" value="ECO:0007669"/>
    <property type="project" value="UniProtKB-SubCell"/>
</dbReference>
<evidence type="ECO:0000313" key="9">
    <source>
        <dbReference type="Proteomes" id="UP000537161"/>
    </source>
</evidence>
<organism evidence="8 9">
    <name type="scientific">Sphingopyxis panaciterrulae</name>
    <dbReference type="NCBI Taxonomy" id="462372"/>
    <lineage>
        <taxon>Bacteria</taxon>
        <taxon>Pseudomonadati</taxon>
        <taxon>Pseudomonadota</taxon>
        <taxon>Alphaproteobacteria</taxon>
        <taxon>Sphingomonadales</taxon>
        <taxon>Sphingomonadaceae</taxon>
        <taxon>Sphingopyxis</taxon>
    </lineage>
</organism>
<feature type="transmembrane region" description="Helical" evidence="6">
    <location>
        <begin position="255"/>
        <end position="273"/>
    </location>
</feature>
<dbReference type="InterPro" id="IPR037185">
    <property type="entry name" value="EmrE-like"/>
</dbReference>
<feature type="transmembrane region" description="Helical" evidence="6">
    <location>
        <begin position="223"/>
        <end position="243"/>
    </location>
</feature>
<sequence length="317" mass="33708">MTDAQPTLLSPRVLFPFALVTMIWGSTWIVITGQLGVVPPSWSVTYRFTAAAAAMFVFAVLRREKLVPDARALGFAALLGIAQFTFNFNFVYRAEQHITSGLVAVLFALLIVPNTLFGRAFLKTPLERRFLAGAGIAIVGVAMMIVHEYRAAALGPAAVVTGTAFTLAGVLSASIANVMQGTRFARAQSMTVMIAWAMLFGALADGAYAWITTGPPVIETRFVYLAGVLYLGVIASAVTFPLYFGVIRAVGPGQAAWSSVLIPIIAMGFSTVFEAYRWAPLSIIGGAVTLVGLVIAVAKRPERPSLSGNMVSVPVED</sequence>
<feature type="transmembrane region" description="Helical" evidence="6">
    <location>
        <begin position="153"/>
        <end position="178"/>
    </location>
</feature>
<reference evidence="8 9" key="1">
    <citation type="submission" date="2020-08" db="EMBL/GenBank/DDBJ databases">
        <title>Genomic Encyclopedia of Type Strains, Phase IV (KMG-IV): sequencing the most valuable type-strain genomes for metagenomic binning, comparative biology and taxonomic classification.</title>
        <authorList>
            <person name="Goeker M."/>
        </authorList>
    </citation>
    <scope>NUCLEOTIDE SEQUENCE [LARGE SCALE GENOMIC DNA]</scope>
    <source>
        <strain evidence="8 9">DSM 27163</strain>
    </source>
</reference>
<evidence type="ECO:0000259" key="7">
    <source>
        <dbReference type="Pfam" id="PF00892"/>
    </source>
</evidence>
<keyword evidence="5 6" id="KW-0472">Membrane</keyword>
<feature type="domain" description="EamA" evidence="7">
    <location>
        <begin position="162"/>
        <end position="296"/>
    </location>
</feature>
<gene>
    <name evidence="8" type="ORF">FHR21_002459</name>
</gene>
<dbReference type="Proteomes" id="UP000537161">
    <property type="component" value="Unassembled WGS sequence"/>
</dbReference>
<dbReference type="RefSeq" id="WP_184098626.1">
    <property type="nucleotide sequence ID" value="NZ_JACIJH010000007.1"/>
</dbReference>
<dbReference type="PANTHER" id="PTHR32322">
    <property type="entry name" value="INNER MEMBRANE TRANSPORTER"/>
    <property type="match status" value="1"/>
</dbReference>
<dbReference type="AlphaFoldDB" id="A0A7W9EQW3"/>
<feature type="transmembrane region" description="Helical" evidence="6">
    <location>
        <begin position="98"/>
        <end position="118"/>
    </location>
</feature>
<name>A0A7W9EQW3_9SPHN</name>
<evidence type="ECO:0000256" key="6">
    <source>
        <dbReference type="SAM" id="Phobius"/>
    </source>
</evidence>
<feature type="transmembrane region" description="Helical" evidence="6">
    <location>
        <begin position="73"/>
        <end position="92"/>
    </location>
</feature>
<accession>A0A7W9EQW3</accession>